<dbReference type="SMART" id="SM00238">
    <property type="entry name" value="BIR"/>
    <property type="match status" value="2"/>
</dbReference>
<accession>A0A7J7J6S9</accession>
<dbReference type="CDD" id="cd00022">
    <property type="entry name" value="BIR"/>
    <property type="match status" value="1"/>
</dbReference>
<dbReference type="Gene3D" id="1.10.1170.10">
    <property type="entry name" value="Inhibitor Of Apoptosis Protein (2mihbC-IAP-1), Chain A"/>
    <property type="match status" value="2"/>
</dbReference>
<keyword evidence="4" id="KW-0862">Zinc</keyword>
<feature type="region of interest" description="Disordered" evidence="6">
    <location>
        <begin position="97"/>
        <end position="117"/>
    </location>
</feature>
<keyword evidence="9" id="KW-1185">Reference proteome</keyword>
<dbReference type="SUPFAM" id="SSF57924">
    <property type="entry name" value="Inhibitor of apoptosis (IAP) repeat"/>
    <property type="match status" value="2"/>
</dbReference>
<evidence type="ECO:0000256" key="6">
    <source>
        <dbReference type="SAM" id="MobiDB-lite"/>
    </source>
</evidence>
<protein>
    <submittedName>
        <fullName evidence="8">Iap2</fullName>
    </submittedName>
</protein>
<dbReference type="EMBL" id="VXIV02002946">
    <property type="protein sequence ID" value="KAF6021862.1"/>
    <property type="molecule type" value="Genomic_DNA"/>
</dbReference>
<dbReference type="OrthoDB" id="10251804at2759"/>
<evidence type="ECO:0000256" key="3">
    <source>
        <dbReference type="ARBA" id="ARBA00022771"/>
    </source>
</evidence>
<dbReference type="GO" id="GO:0008270">
    <property type="term" value="F:zinc ion binding"/>
    <property type="evidence" value="ECO:0007669"/>
    <property type="project" value="UniProtKB-KW"/>
</dbReference>
<evidence type="ECO:0000259" key="7">
    <source>
        <dbReference type="PROSITE" id="PS50089"/>
    </source>
</evidence>
<evidence type="ECO:0000313" key="8">
    <source>
        <dbReference type="EMBL" id="KAF6021862.1"/>
    </source>
</evidence>
<evidence type="ECO:0000256" key="5">
    <source>
        <dbReference type="PROSITE-ProRule" id="PRU00175"/>
    </source>
</evidence>
<sequence>MNESLEEFASSPVSKGTPCTSPQIAKTPPAITTTFNLWQHFDANIRSDSKLVTRGEVKKLNQNKNDLQTDVVHQAESYRQLLIPLVTSAHVSCKTADVKKVEKEDDKASSSNSDSGIFMGNESMMFHSLSSQDSPHVSSLSSIQERRDGGYISLDYLTSEASSSLVSSKRLETAKQKSTTQLGAASRGQMQSLAGGKLKKEPVKMVLGEPITEMSGEDSEVSEMETSNKVLTLATTSTSNSGAAGPPDKTQTVVDLVSFKDRYVQHCLPSMKEKTEWNKIQLEAYSDSQSMNWEVNRLSTFLKKGWKNKTAEKFAGAGFFIASSDITCAFCNQKLYVCEGERDSCSPTQLHLKSSPSCMFVQENPGSSLKYQFFSLGMKLPSNKINIPRLFDSHIWQNDLDFEKPAESIVPSTRLDGLGIQTTLIANPAMGVIERRQGTFLTFPNGHPKDPNELSEAGYYYEGKGWSVTCFACAVISDNWTLNENVWKRHARSSKSCPFVLMNRGVEFISAAIDELGSYSEPREENKLTQVSNRMLRPRLDSIVVQQALDLGYHRSFVRAAVTNRLKKLAPDYTRLADLVKDVIELTPPDPKRIVEAKEYLLPDLLAEPNSDEKTDSHEDDTPVPVPHETQLVQTNSKNTPDIKETDSATPGELDLDGLTEKAYTSQLISQLTCKVCLSDLVAIIFLPCGHCVCCTNCSPSMSECPICREGIRGTIRAKFPP</sequence>
<organism evidence="8 9">
    <name type="scientific">Bugula neritina</name>
    <name type="common">Brown bryozoan</name>
    <name type="synonym">Sertularia neritina</name>
    <dbReference type="NCBI Taxonomy" id="10212"/>
    <lineage>
        <taxon>Eukaryota</taxon>
        <taxon>Metazoa</taxon>
        <taxon>Spiralia</taxon>
        <taxon>Lophotrochozoa</taxon>
        <taxon>Bryozoa</taxon>
        <taxon>Gymnolaemata</taxon>
        <taxon>Cheilostomatida</taxon>
        <taxon>Flustrina</taxon>
        <taxon>Buguloidea</taxon>
        <taxon>Bugulidae</taxon>
        <taxon>Bugula</taxon>
    </lineage>
</organism>
<comment type="caution">
    <text evidence="8">The sequence shown here is derived from an EMBL/GenBank/DDBJ whole genome shotgun (WGS) entry which is preliminary data.</text>
</comment>
<keyword evidence="2" id="KW-0479">Metal-binding</keyword>
<dbReference type="PROSITE" id="PS50089">
    <property type="entry name" value="ZF_RING_2"/>
    <property type="match status" value="1"/>
</dbReference>
<dbReference type="AlphaFoldDB" id="A0A7J7J6S9"/>
<feature type="region of interest" description="Disordered" evidence="6">
    <location>
        <begin position="1"/>
        <end position="26"/>
    </location>
</feature>
<feature type="compositionally biased region" description="Polar residues" evidence="6">
    <location>
        <begin position="631"/>
        <end position="640"/>
    </location>
</feature>
<feature type="region of interest" description="Disordered" evidence="6">
    <location>
        <begin position="167"/>
        <end position="191"/>
    </location>
</feature>
<feature type="compositionally biased region" description="Polar residues" evidence="6">
    <location>
        <begin position="176"/>
        <end position="191"/>
    </location>
</feature>
<dbReference type="GO" id="GO:0005634">
    <property type="term" value="C:nucleus"/>
    <property type="evidence" value="ECO:0007669"/>
    <property type="project" value="TreeGrafter"/>
</dbReference>
<dbReference type="Gene3D" id="1.10.8.10">
    <property type="entry name" value="DNA helicase RuvA subunit, C-terminal domain"/>
    <property type="match status" value="1"/>
</dbReference>
<comment type="similarity">
    <text evidence="1">Belongs to the IAP family.</text>
</comment>
<dbReference type="PROSITE" id="PS50143">
    <property type="entry name" value="BIR_REPEAT_2"/>
    <property type="match status" value="2"/>
</dbReference>
<feature type="region of interest" description="Disordered" evidence="6">
    <location>
        <begin position="606"/>
        <end position="654"/>
    </location>
</feature>
<dbReference type="Pfam" id="PF13920">
    <property type="entry name" value="zf-C3HC4_3"/>
    <property type="match status" value="1"/>
</dbReference>
<feature type="compositionally biased region" description="Basic and acidic residues" evidence="6">
    <location>
        <begin position="611"/>
        <end position="621"/>
    </location>
</feature>
<reference evidence="8" key="1">
    <citation type="submission" date="2020-06" db="EMBL/GenBank/DDBJ databases">
        <title>Draft genome of Bugula neritina, a colonial animal packing powerful symbionts and potential medicines.</title>
        <authorList>
            <person name="Rayko M."/>
        </authorList>
    </citation>
    <scope>NUCLEOTIDE SEQUENCE [LARGE SCALE GENOMIC DNA]</scope>
    <source>
        <strain evidence="8">Kwan_BN1</strain>
    </source>
</reference>
<gene>
    <name evidence="8" type="ORF">EB796_019827</name>
</gene>
<dbReference type="PANTHER" id="PTHR10044:SF139">
    <property type="entry name" value="DEATH-ASSOCIATED INHIBITOR OF APOPTOSIS 2"/>
    <property type="match status" value="1"/>
</dbReference>
<dbReference type="PANTHER" id="PTHR10044">
    <property type="entry name" value="INHIBITOR OF APOPTOSIS"/>
    <property type="match status" value="1"/>
</dbReference>
<dbReference type="InterPro" id="IPR001841">
    <property type="entry name" value="Znf_RING"/>
</dbReference>
<dbReference type="InterPro" id="IPR050784">
    <property type="entry name" value="IAP"/>
</dbReference>
<proteinExistence type="inferred from homology"/>
<dbReference type="GO" id="GO:0005737">
    <property type="term" value="C:cytoplasm"/>
    <property type="evidence" value="ECO:0007669"/>
    <property type="project" value="TreeGrafter"/>
</dbReference>
<dbReference type="FunFam" id="1.10.1170.10:FF:000002">
    <property type="entry name" value="Baculoviral IAP repeat containing 7"/>
    <property type="match status" value="1"/>
</dbReference>
<dbReference type="InterPro" id="IPR013083">
    <property type="entry name" value="Znf_RING/FYVE/PHD"/>
</dbReference>
<dbReference type="InterPro" id="IPR001370">
    <property type="entry name" value="BIR_rpt"/>
</dbReference>
<name>A0A7J7J6S9_BUGNE</name>
<feature type="domain" description="RING-type" evidence="7">
    <location>
        <begin position="674"/>
        <end position="709"/>
    </location>
</feature>
<dbReference type="Gene3D" id="3.30.40.10">
    <property type="entry name" value="Zinc/RING finger domain, C3HC4 (zinc finger)"/>
    <property type="match status" value="1"/>
</dbReference>
<evidence type="ECO:0000256" key="1">
    <source>
        <dbReference type="ARBA" id="ARBA00006672"/>
    </source>
</evidence>
<evidence type="ECO:0000313" key="9">
    <source>
        <dbReference type="Proteomes" id="UP000593567"/>
    </source>
</evidence>
<dbReference type="Proteomes" id="UP000593567">
    <property type="component" value="Unassembled WGS sequence"/>
</dbReference>
<dbReference type="Pfam" id="PF00653">
    <property type="entry name" value="BIR"/>
    <property type="match status" value="2"/>
</dbReference>
<evidence type="ECO:0000256" key="4">
    <source>
        <dbReference type="ARBA" id="ARBA00022833"/>
    </source>
</evidence>
<keyword evidence="3 5" id="KW-0863">Zinc-finger</keyword>
<feature type="compositionally biased region" description="Basic and acidic residues" evidence="6">
    <location>
        <begin position="97"/>
        <end position="108"/>
    </location>
</feature>
<evidence type="ECO:0000256" key="2">
    <source>
        <dbReference type="ARBA" id="ARBA00022723"/>
    </source>
</evidence>
<feature type="compositionally biased region" description="Polar residues" evidence="6">
    <location>
        <begin position="11"/>
        <end position="26"/>
    </location>
</feature>